<dbReference type="EMBL" id="CP036298">
    <property type="protein sequence ID" value="QDV25539.1"/>
    <property type="molecule type" value="Genomic_DNA"/>
</dbReference>
<dbReference type="Proteomes" id="UP000318017">
    <property type="component" value="Chromosome"/>
</dbReference>
<gene>
    <name evidence="2" type="ORF">Q31a_38650</name>
</gene>
<name>A0A518GAE7_9BACT</name>
<protein>
    <submittedName>
        <fullName evidence="2">Uncharacterized protein</fullName>
    </submittedName>
</protein>
<evidence type="ECO:0000313" key="3">
    <source>
        <dbReference type="Proteomes" id="UP000318017"/>
    </source>
</evidence>
<organism evidence="2 3">
    <name type="scientific">Aureliella helgolandensis</name>
    <dbReference type="NCBI Taxonomy" id="2527968"/>
    <lineage>
        <taxon>Bacteria</taxon>
        <taxon>Pseudomonadati</taxon>
        <taxon>Planctomycetota</taxon>
        <taxon>Planctomycetia</taxon>
        <taxon>Pirellulales</taxon>
        <taxon>Pirellulaceae</taxon>
        <taxon>Aureliella</taxon>
    </lineage>
</organism>
<dbReference type="AlphaFoldDB" id="A0A518GAE7"/>
<dbReference type="KEGG" id="ahel:Q31a_38650"/>
<proteinExistence type="predicted"/>
<sequence>MLVRLFPAHYPATADGIAAPLPNGTRNHLPMLQLQVKRLPSKARYRMQGVAATCKHCSTLAAPAERRTCQPKAPALAMDAETLAAHSEARTTTGSLDADGSPATRHLGHCAEPRRA</sequence>
<evidence type="ECO:0000313" key="2">
    <source>
        <dbReference type="EMBL" id="QDV25539.1"/>
    </source>
</evidence>
<evidence type="ECO:0000256" key="1">
    <source>
        <dbReference type="SAM" id="MobiDB-lite"/>
    </source>
</evidence>
<reference evidence="2 3" key="1">
    <citation type="submission" date="2019-02" db="EMBL/GenBank/DDBJ databases">
        <title>Deep-cultivation of Planctomycetes and their phenomic and genomic characterization uncovers novel biology.</title>
        <authorList>
            <person name="Wiegand S."/>
            <person name="Jogler M."/>
            <person name="Boedeker C."/>
            <person name="Pinto D."/>
            <person name="Vollmers J."/>
            <person name="Rivas-Marin E."/>
            <person name="Kohn T."/>
            <person name="Peeters S.H."/>
            <person name="Heuer A."/>
            <person name="Rast P."/>
            <person name="Oberbeckmann S."/>
            <person name="Bunk B."/>
            <person name="Jeske O."/>
            <person name="Meyerdierks A."/>
            <person name="Storesund J.E."/>
            <person name="Kallscheuer N."/>
            <person name="Luecker S."/>
            <person name="Lage O.M."/>
            <person name="Pohl T."/>
            <person name="Merkel B.J."/>
            <person name="Hornburger P."/>
            <person name="Mueller R.-W."/>
            <person name="Bruemmer F."/>
            <person name="Labrenz M."/>
            <person name="Spormann A.M."/>
            <person name="Op den Camp H."/>
            <person name="Overmann J."/>
            <person name="Amann R."/>
            <person name="Jetten M.S.M."/>
            <person name="Mascher T."/>
            <person name="Medema M.H."/>
            <person name="Devos D.P."/>
            <person name="Kaster A.-K."/>
            <person name="Ovreas L."/>
            <person name="Rohde M."/>
            <person name="Galperin M.Y."/>
            <person name="Jogler C."/>
        </authorList>
    </citation>
    <scope>NUCLEOTIDE SEQUENCE [LARGE SCALE GENOMIC DNA]</scope>
    <source>
        <strain evidence="2 3">Q31a</strain>
    </source>
</reference>
<accession>A0A518GAE7</accession>
<keyword evidence="3" id="KW-1185">Reference proteome</keyword>
<feature type="region of interest" description="Disordered" evidence="1">
    <location>
        <begin position="82"/>
        <end position="116"/>
    </location>
</feature>